<dbReference type="AlphaFoldDB" id="A0A4R8RAH1"/>
<accession>A0A4R8RAH1</accession>
<dbReference type="Proteomes" id="UP000295165">
    <property type="component" value="Unassembled WGS sequence"/>
</dbReference>
<dbReference type="EMBL" id="PECC01000026">
    <property type="protein sequence ID" value="TDZ52350.1"/>
    <property type="molecule type" value="Genomic_DNA"/>
</dbReference>
<proteinExistence type="predicted"/>
<evidence type="ECO:0000259" key="1">
    <source>
        <dbReference type="Pfam" id="PF15599"/>
    </source>
</evidence>
<sequence length="133" mass="15122">MDDKARALQSEIDRLSETLGVDTVPVGLRTNDGLNIYVDDADAYHYTFFERGKLGFDRVGDLDDALYWYCDGIAFSMASRSTGNRKDLFYVEYEILSKLNPEWGKRRVRETAAMFRNGQPQDIALLPDIGEAL</sequence>
<protein>
    <recommendedName>
        <fullName evidence="1">Immunity protein 63 domain-containing protein</fullName>
    </recommendedName>
</protein>
<dbReference type="InterPro" id="IPR028952">
    <property type="entry name" value="Imm63"/>
</dbReference>
<organism evidence="2 3">
    <name type="scientific">Mycobacteroides franklinii</name>
    <dbReference type="NCBI Taxonomy" id="948102"/>
    <lineage>
        <taxon>Bacteria</taxon>
        <taxon>Bacillati</taxon>
        <taxon>Actinomycetota</taxon>
        <taxon>Actinomycetes</taxon>
        <taxon>Mycobacteriales</taxon>
        <taxon>Mycobacteriaceae</taxon>
        <taxon>Mycobacteroides</taxon>
    </lineage>
</organism>
<gene>
    <name evidence="2" type="ORF">CCUG63697_00828</name>
</gene>
<evidence type="ECO:0000313" key="2">
    <source>
        <dbReference type="EMBL" id="TDZ52350.1"/>
    </source>
</evidence>
<name>A0A4R8RAH1_9MYCO</name>
<evidence type="ECO:0000313" key="3">
    <source>
        <dbReference type="Proteomes" id="UP000295165"/>
    </source>
</evidence>
<keyword evidence="3" id="KW-1185">Reference proteome</keyword>
<feature type="domain" description="Immunity protein 63" evidence="1">
    <location>
        <begin position="42"/>
        <end position="112"/>
    </location>
</feature>
<comment type="caution">
    <text evidence="2">The sequence shown here is derived from an EMBL/GenBank/DDBJ whole genome shotgun (WGS) entry which is preliminary data.</text>
</comment>
<dbReference type="RefSeq" id="WP_134048016.1">
    <property type="nucleotide sequence ID" value="NZ_PECB01000003.1"/>
</dbReference>
<reference evidence="2 3" key="1">
    <citation type="journal article" date="2019" name="Sci. Rep.">
        <title>Extended insight into the Mycobacterium chelonae-abscessus complex through whole genome sequencing of Mycobacterium salmoniphilum outbreak and Mycobacterium salmoniphilum-like strains.</title>
        <authorList>
            <person name="Behra P.R.K."/>
            <person name="Das S."/>
            <person name="Pettersson B.M.F."/>
            <person name="Shirreff L."/>
            <person name="DuCote T."/>
            <person name="Jacobsson K.G."/>
            <person name="Ennis D.G."/>
            <person name="Kirsebom L.A."/>
        </authorList>
    </citation>
    <scope>NUCLEOTIDE SEQUENCE [LARGE SCALE GENOMIC DNA]</scope>
    <source>
        <strain evidence="2 3">CCUG 63697</strain>
    </source>
</reference>
<dbReference type="Pfam" id="PF15599">
    <property type="entry name" value="Imm63"/>
    <property type="match status" value="1"/>
</dbReference>